<accession>A0A803QBM5</accession>
<reference evidence="1" key="2">
    <citation type="submission" date="2021-03" db="UniProtKB">
        <authorList>
            <consortium name="EnsemblPlants"/>
        </authorList>
    </citation>
    <scope>IDENTIFICATION</scope>
</reference>
<dbReference type="Gramene" id="evm.model.08.558">
    <property type="protein sequence ID" value="cds.evm.model.08.558"/>
    <property type="gene ID" value="evm.TU.08.558"/>
</dbReference>
<protein>
    <submittedName>
        <fullName evidence="1">Uncharacterized protein</fullName>
    </submittedName>
</protein>
<organism evidence="1 2">
    <name type="scientific">Cannabis sativa</name>
    <name type="common">Hemp</name>
    <name type="synonym">Marijuana</name>
    <dbReference type="NCBI Taxonomy" id="3483"/>
    <lineage>
        <taxon>Eukaryota</taxon>
        <taxon>Viridiplantae</taxon>
        <taxon>Streptophyta</taxon>
        <taxon>Embryophyta</taxon>
        <taxon>Tracheophyta</taxon>
        <taxon>Spermatophyta</taxon>
        <taxon>Magnoliopsida</taxon>
        <taxon>eudicotyledons</taxon>
        <taxon>Gunneridae</taxon>
        <taxon>Pentapetalae</taxon>
        <taxon>rosids</taxon>
        <taxon>fabids</taxon>
        <taxon>Rosales</taxon>
        <taxon>Cannabaceae</taxon>
        <taxon>Cannabis</taxon>
    </lineage>
</organism>
<dbReference type="EMBL" id="UZAU01000685">
    <property type="status" value="NOT_ANNOTATED_CDS"/>
    <property type="molecule type" value="Genomic_DNA"/>
</dbReference>
<dbReference type="EnsemblPlants" id="evm.model.08.558">
    <property type="protein sequence ID" value="cds.evm.model.08.558"/>
    <property type="gene ID" value="evm.TU.08.558"/>
</dbReference>
<evidence type="ECO:0000313" key="2">
    <source>
        <dbReference type="Proteomes" id="UP000596661"/>
    </source>
</evidence>
<dbReference type="AlphaFoldDB" id="A0A803QBM5"/>
<name>A0A803QBM5_CANSA</name>
<evidence type="ECO:0000313" key="1">
    <source>
        <dbReference type="EnsemblPlants" id="cds.evm.model.08.558"/>
    </source>
</evidence>
<keyword evidence="2" id="KW-1185">Reference proteome</keyword>
<reference evidence="1" key="1">
    <citation type="submission" date="2018-11" db="EMBL/GenBank/DDBJ databases">
        <authorList>
            <person name="Grassa J C."/>
        </authorList>
    </citation>
    <scope>NUCLEOTIDE SEQUENCE [LARGE SCALE GENOMIC DNA]</scope>
</reference>
<sequence length="118" mass="12726">MEQLLASDRPLSSVGALWVSLIFSYDMLAFDGCDLCEVQCVAYALRWLSMWCITTGGGPPWFLWSGTISLIEGVGPHAFGFALGALRCGVSSLPIGRTEFHFLGTLYGQVSWDASLGA</sequence>
<dbReference type="Proteomes" id="UP000596661">
    <property type="component" value="Chromosome 8"/>
</dbReference>
<proteinExistence type="predicted"/>